<feature type="chain" id="PRO_5020909498" description="DUF4394 domain-containing protein" evidence="1">
    <location>
        <begin position="27"/>
        <end position="416"/>
    </location>
</feature>
<proteinExistence type="predicted"/>
<evidence type="ECO:0000256" key="1">
    <source>
        <dbReference type="SAM" id="SignalP"/>
    </source>
</evidence>
<accession>A0A4R2J9D2</accession>
<dbReference type="AlphaFoldDB" id="A0A4R2J9D2"/>
<reference evidence="2 3" key="1">
    <citation type="submission" date="2019-03" db="EMBL/GenBank/DDBJ databases">
        <title>Genomic Encyclopedia of Type Strains, Phase IV (KMG-IV): sequencing the most valuable type-strain genomes for metagenomic binning, comparative biology and taxonomic classification.</title>
        <authorList>
            <person name="Goeker M."/>
        </authorList>
    </citation>
    <scope>NUCLEOTIDE SEQUENCE [LARGE SCALE GENOMIC DNA]</scope>
    <source>
        <strain evidence="2 3">DSM 45934</strain>
    </source>
</reference>
<evidence type="ECO:0008006" key="4">
    <source>
        <dbReference type="Google" id="ProtNLM"/>
    </source>
</evidence>
<protein>
    <recommendedName>
        <fullName evidence="4">DUF4394 domain-containing protein</fullName>
    </recommendedName>
</protein>
<feature type="signal peptide" evidence="1">
    <location>
        <begin position="1"/>
        <end position="26"/>
    </location>
</feature>
<comment type="caution">
    <text evidence="2">The sequence shown here is derived from an EMBL/GenBank/DDBJ whole genome shotgun (WGS) entry which is preliminary data.</text>
</comment>
<name>A0A4R2J9D2_9PSEU</name>
<sequence length="416" mass="42794">MKNRRSAILAIGLTAVLIASAGTAQATPDNSGIRSLERAHVASADALGARAAGVPSTYAPLSSSRVLDTRDGTGVPGGATVPLGPASQVTLDLSSKVPADATAVVLNVTGAALTAYTFVTVFPANVTRPGVTSLNLAPGQTRPNSATVALSPDRKVNVYNETGNTHIIADLAGYYTSGNASRFIAVTPGRVLDTRGTGRVGPGGETTIDLSWLDPSSTAVTFNLTGLNATTSTFVTAYPDGTARPLASNLNLGPNEVTPNLVTVQLGSNRKVKLFNDSGSVDLIADLAGVYDTNRGDKFVPVTPVRAMDTRETPPGLQQGRISALGWPAPGPKGYVANLTGTNSTTEQYVVSWPPPSQTPPVTSNLNITPGQTVGNNFIGVVVDNPNDTPDFGPCTYFTTSAGTVDIIVDVAGFFV</sequence>
<evidence type="ECO:0000313" key="3">
    <source>
        <dbReference type="Proteomes" id="UP000295680"/>
    </source>
</evidence>
<gene>
    <name evidence="2" type="ORF">EV192_107344</name>
</gene>
<dbReference type="Proteomes" id="UP000295680">
    <property type="component" value="Unassembled WGS sequence"/>
</dbReference>
<keyword evidence="3" id="KW-1185">Reference proteome</keyword>
<evidence type="ECO:0000313" key="2">
    <source>
        <dbReference type="EMBL" id="TCO55921.1"/>
    </source>
</evidence>
<organism evidence="2 3">
    <name type="scientific">Actinocrispum wychmicini</name>
    <dbReference type="NCBI Taxonomy" id="1213861"/>
    <lineage>
        <taxon>Bacteria</taxon>
        <taxon>Bacillati</taxon>
        <taxon>Actinomycetota</taxon>
        <taxon>Actinomycetes</taxon>
        <taxon>Pseudonocardiales</taxon>
        <taxon>Pseudonocardiaceae</taxon>
        <taxon>Actinocrispum</taxon>
    </lineage>
</organism>
<keyword evidence="1" id="KW-0732">Signal</keyword>
<dbReference type="EMBL" id="SLWS01000007">
    <property type="protein sequence ID" value="TCO55921.1"/>
    <property type="molecule type" value="Genomic_DNA"/>
</dbReference>